<evidence type="ECO:0000313" key="2">
    <source>
        <dbReference type="Proteomes" id="UP001487740"/>
    </source>
</evidence>
<protein>
    <submittedName>
        <fullName evidence="1">Uncharacterized protein</fullName>
    </submittedName>
</protein>
<name>A0AAW0USJ8_SCYPA</name>
<proteinExistence type="predicted"/>
<reference evidence="1 2" key="1">
    <citation type="submission" date="2023-03" db="EMBL/GenBank/DDBJ databases">
        <title>High-quality genome of Scylla paramamosain provides insights in environmental adaptation.</title>
        <authorList>
            <person name="Zhang L."/>
        </authorList>
    </citation>
    <scope>NUCLEOTIDE SEQUENCE [LARGE SCALE GENOMIC DNA]</scope>
    <source>
        <strain evidence="1">LZ_2023a</strain>
        <tissue evidence="1">Muscle</tissue>
    </source>
</reference>
<dbReference type="EMBL" id="JARAKH010000008">
    <property type="protein sequence ID" value="KAK8402173.1"/>
    <property type="molecule type" value="Genomic_DNA"/>
</dbReference>
<accession>A0AAW0USJ8</accession>
<dbReference type="AlphaFoldDB" id="A0AAW0USJ8"/>
<keyword evidence="2" id="KW-1185">Reference proteome</keyword>
<organism evidence="1 2">
    <name type="scientific">Scylla paramamosain</name>
    <name type="common">Mud crab</name>
    <dbReference type="NCBI Taxonomy" id="85552"/>
    <lineage>
        <taxon>Eukaryota</taxon>
        <taxon>Metazoa</taxon>
        <taxon>Ecdysozoa</taxon>
        <taxon>Arthropoda</taxon>
        <taxon>Crustacea</taxon>
        <taxon>Multicrustacea</taxon>
        <taxon>Malacostraca</taxon>
        <taxon>Eumalacostraca</taxon>
        <taxon>Eucarida</taxon>
        <taxon>Decapoda</taxon>
        <taxon>Pleocyemata</taxon>
        <taxon>Brachyura</taxon>
        <taxon>Eubrachyura</taxon>
        <taxon>Portunoidea</taxon>
        <taxon>Portunidae</taxon>
        <taxon>Portuninae</taxon>
        <taxon>Scylla</taxon>
    </lineage>
</organism>
<gene>
    <name evidence="1" type="ORF">O3P69_001343</name>
</gene>
<comment type="caution">
    <text evidence="1">The sequence shown here is derived from an EMBL/GenBank/DDBJ whole genome shotgun (WGS) entry which is preliminary data.</text>
</comment>
<dbReference type="Proteomes" id="UP001487740">
    <property type="component" value="Unassembled WGS sequence"/>
</dbReference>
<sequence>MRLLKLRPAYAYLTIHHLVEHDAVTRMPPRATCFSLPPTCPSRNTKQASHRDLPEHLQSKCFWELLRAPEVKRLEPLTLKQSLSGMPAAHPIFDVLPCPLIAALQSAYVYLASVLTKFSVAAWRGLYDIHNDHG</sequence>
<evidence type="ECO:0000313" key="1">
    <source>
        <dbReference type="EMBL" id="KAK8402173.1"/>
    </source>
</evidence>